<sequence>MNLALLVKQGWIVAIQEASLLFKLLKGRYFHCSTFMNSKLGANPSYWCRSLLEGRKVLEKGIRWRVGNGWSMNICSDQWVPRETDFNVFGVRNMEVSSVSQLIVNGDWDRQRVEGMFGRVYASIPLSRRLIQDKLIWHHTWSGVYLTCSGYKCARAMKRNGDLRGVSSDESSLGGSRGSLLEECVESTSFTPHEVVYLEMSQQYPSNKGSTSTSRDSN</sequence>
<gene>
    <name evidence="1" type="ORF">LIER_22292</name>
</gene>
<dbReference type="AlphaFoldDB" id="A0AAV3QVN0"/>
<evidence type="ECO:0000313" key="1">
    <source>
        <dbReference type="EMBL" id="GAA0167336.1"/>
    </source>
</evidence>
<keyword evidence="2" id="KW-1185">Reference proteome</keyword>
<dbReference type="Proteomes" id="UP001454036">
    <property type="component" value="Unassembled WGS sequence"/>
</dbReference>
<accession>A0AAV3QVN0</accession>
<name>A0AAV3QVN0_LITER</name>
<reference evidence="1 2" key="1">
    <citation type="submission" date="2024-01" db="EMBL/GenBank/DDBJ databases">
        <title>The complete chloroplast genome sequence of Lithospermum erythrorhizon: insights into the phylogenetic relationship among Boraginaceae species and the maternal lineages of purple gromwells.</title>
        <authorList>
            <person name="Okada T."/>
            <person name="Watanabe K."/>
        </authorList>
    </citation>
    <scope>NUCLEOTIDE SEQUENCE [LARGE SCALE GENOMIC DNA]</scope>
</reference>
<dbReference type="EMBL" id="BAABME010006051">
    <property type="protein sequence ID" value="GAA0167336.1"/>
    <property type="molecule type" value="Genomic_DNA"/>
</dbReference>
<proteinExistence type="predicted"/>
<evidence type="ECO:0000313" key="2">
    <source>
        <dbReference type="Proteomes" id="UP001454036"/>
    </source>
</evidence>
<comment type="caution">
    <text evidence="1">The sequence shown here is derived from an EMBL/GenBank/DDBJ whole genome shotgun (WGS) entry which is preliminary data.</text>
</comment>
<organism evidence="1 2">
    <name type="scientific">Lithospermum erythrorhizon</name>
    <name type="common">Purple gromwell</name>
    <name type="synonym">Lithospermum officinale var. erythrorhizon</name>
    <dbReference type="NCBI Taxonomy" id="34254"/>
    <lineage>
        <taxon>Eukaryota</taxon>
        <taxon>Viridiplantae</taxon>
        <taxon>Streptophyta</taxon>
        <taxon>Embryophyta</taxon>
        <taxon>Tracheophyta</taxon>
        <taxon>Spermatophyta</taxon>
        <taxon>Magnoliopsida</taxon>
        <taxon>eudicotyledons</taxon>
        <taxon>Gunneridae</taxon>
        <taxon>Pentapetalae</taxon>
        <taxon>asterids</taxon>
        <taxon>lamiids</taxon>
        <taxon>Boraginales</taxon>
        <taxon>Boraginaceae</taxon>
        <taxon>Boraginoideae</taxon>
        <taxon>Lithospermeae</taxon>
        <taxon>Lithospermum</taxon>
    </lineage>
</organism>
<protein>
    <submittedName>
        <fullName evidence="1">Uncharacterized protein</fullName>
    </submittedName>
</protein>